<dbReference type="InterPro" id="IPR002818">
    <property type="entry name" value="DJ-1/PfpI"/>
</dbReference>
<proteinExistence type="predicted"/>
<evidence type="ECO:0000313" key="2">
    <source>
        <dbReference type="EMBL" id="SFU08582.1"/>
    </source>
</evidence>
<dbReference type="Proteomes" id="UP000183371">
    <property type="component" value="Unassembled WGS sequence"/>
</dbReference>
<reference evidence="3" key="1">
    <citation type="submission" date="2016-10" db="EMBL/GenBank/DDBJ databases">
        <authorList>
            <person name="Varghese N."/>
            <person name="Submissions S."/>
        </authorList>
    </citation>
    <scope>NUCLEOTIDE SEQUENCE [LARGE SCALE GENOMIC DNA]</scope>
    <source>
        <strain evidence="3">DSM 17465</strain>
    </source>
</reference>
<organism evidence="2 3">
    <name type="scientific">Pseudovibrio denitrificans</name>
    <dbReference type="NCBI Taxonomy" id="258256"/>
    <lineage>
        <taxon>Bacteria</taxon>
        <taxon>Pseudomonadati</taxon>
        <taxon>Pseudomonadota</taxon>
        <taxon>Alphaproteobacteria</taxon>
        <taxon>Hyphomicrobiales</taxon>
        <taxon>Stappiaceae</taxon>
        <taxon>Pseudovibrio</taxon>
    </lineage>
</organism>
<dbReference type="EMBL" id="FPBD01000008">
    <property type="protein sequence ID" value="SFU08582.1"/>
    <property type="molecule type" value="Genomic_DNA"/>
</dbReference>
<dbReference type="RefSeq" id="WP_054783663.1">
    <property type="nucleotide sequence ID" value="NZ_FPBD01000008.1"/>
</dbReference>
<protein>
    <submittedName>
        <fullName evidence="2">Cyclohexyl-isocyanide hydratase</fullName>
    </submittedName>
</protein>
<feature type="domain" description="DJ-1/PfpI" evidence="1">
    <location>
        <begin position="223"/>
        <end position="360"/>
    </location>
</feature>
<dbReference type="AlphaFoldDB" id="A0A1I7DA29"/>
<dbReference type="Pfam" id="PF01965">
    <property type="entry name" value="DJ-1_PfpI"/>
    <property type="match status" value="2"/>
</dbReference>
<keyword evidence="3" id="KW-1185">Reference proteome</keyword>
<dbReference type="InterPro" id="IPR052158">
    <property type="entry name" value="INH-QAR"/>
</dbReference>
<name>A0A1I7DA29_9HYPH</name>
<dbReference type="InterPro" id="IPR029062">
    <property type="entry name" value="Class_I_gatase-like"/>
</dbReference>
<sequence>MKRYRVGYIAMPGFNESELGEMQAVLGIHPLNRSSVIAPSKTPVTGQHGMTLVPNADFQDRTPLDVLVIPDIPEAAQDDPALHAFLTDQCARVSHVVASSGGVVALAKADVLEGKAATADDHGTALLADYGAKPVFERRAVVDGKFHTAGHSTGMIEAAFMVLEKLRGTRFARFAELTLEYDPHCQYTAHTPSRLVDLADCDAPTIAMALPSGCYLPDYLGAVEVLSVFPNSTLHVVSHDKTPVQCLLGPKVVPTTSFEDCPQVDFVIMGATQPFLLKDKQLLDFIRRQEPNAKGMISVCAGTLVYATAGLLNGKTATSNYHHTPLLDKLGAKSSGTEVAYDGKFYSAGPAIGSYEVALRAVQDVYGKDVAHHIEQQVLQFAPNPVFNVGSPEKAGKLMALFGKYLFSPSLPIYLASGRKGAKYVASKA</sequence>
<evidence type="ECO:0000313" key="3">
    <source>
        <dbReference type="Proteomes" id="UP000183371"/>
    </source>
</evidence>
<gene>
    <name evidence="2" type="ORF">SAMN05444141_10855</name>
</gene>
<dbReference type="PANTHER" id="PTHR43130:SF2">
    <property type="entry name" value="DJ-1_PFPI DOMAIN-CONTAINING PROTEIN"/>
    <property type="match status" value="1"/>
</dbReference>
<dbReference type="PANTHER" id="PTHR43130">
    <property type="entry name" value="ARAC-FAMILY TRANSCRIPTIONAL REGULATOR"/>
    <property type="match status" value="1"/>
</dbReference>
<dbReference type="SUPFAM" id="SSF52317">
    <property type="entry name" value="Class I glutamine amidotransferase-like"/>
    <property type="match status" value="2"/>
</dbReference>
<dbReference type="GO" id="GO:0006355">
    <property type="term" value="P:regulation of DNA-templated transcription"/>
    <property type="evidence" value="ECO:0007669"/>
    <property type="project" value="TreeGrafter"/>
</dbReference>
<dbReference type="Gene3D" id="3.40.50.880">
    <property type="match status" value="2"/>
</dbReference>
<evidence type="ECO:0000259" key="1">
    <source>
        <dbReference type="Pfam" id="PF01965"/>
    </source>
</evidence>
<accession>A0A1I7DA29</accession>
<feature type="domain" description="DJ-1/PfpI" evidence="1">
    <location>
        <begin position="11"/>
        <end position="164"/>
    </location>
</feature>